<dbReference type="AlphaFoldDB" id="A0A9P9HCA5"/>
<feature type="transmembrane region" description="Helical" evidence="2">
    <location>
        <begin position="149"/>
        <end position="173"/>
    </location>
</feature>
<sequence>MVDVSNARPIGILVGYLLTCAALTARCLHLLWRRSKVSPRQDASHRRNAILVFSALAAVSLATTWYHMFCFFQWSYQQWALSAPAGFDADKLHLGEWLRDTTLFKQAWVSTLERPPRAWWSLQIFGFCAIWSIMLAAQSKKGRIPHLWIFMLLGQIVAISFAANLSFLAFTVFGEGSPSGSKKSANKSKPESRTGQGSWLPLSWLAILAINLGCAVAIPSNLDHPQFMFLLMAPHVLAFVPLLMNCVFATPAPSLLSKQPPLVAQAATMAILLATAVTGLMREGRSWEDVKIALYEHPAVSSVGWDVICCWTSFTAWHILGRA</sequence>
<reference evidence="3" key="1">
    <citation type="journal article" date="2021" name="Nat. Commun.">
        <title>Genetic determinants of endophytism in the Arabidopsis root mycobiome.</title>
        <authorList>
            <person name="Mesny F."/>
            <person name="Miyauchi S."/>
            <person name="Thiergart T."/>
            <person name="Pickel B."/>
            <person name="Atanasova L."/>
            <person name="Karlsson M."/>
            <person name="Huettel B."/>
            <person name="Barry K.W."/>
            <person name="Haridas S."/>
            <person name="Chen C."/>
            <person name="Bauer D."/>
            <person name="Andreopoulos W."/>
            <person name="Pangilinan J."/>
            <person name="LaButti K."/>
            <person name="Riley R."/>
            <person name="Lipzen A."/>
            <person name="Clum A."/>
            <person name="Drula E."/>
            <person name="Henrissat B."/>
            <person name="Kohler A."/>
            <person name="Grigoriev I.V."/>
            <person name="Martin F.M."/>
            <person name="Hacquard S."/>
        </authorList>
    </citation>
    <scope>NUCLEOTIDE SEQUENCE</scope>
    <source>
        <strain evidence="3">FSSC 5 MPI-SDFR-AT-0091</strain>
    </source>
</reference>
<keyword evidence="2" id="KW-0472">Membrane</keyword>
<dbReference type="OrthoDB" id="2126185at2759"/>
<evidence type="ECO:0000256" key="1">
    <source>
        <dbReference type="SAM" id="MobiDB-lite"/>
    </source>
</evidence>
<feature type="transmembrane region" description="Helical" evidence="2">
    <location>
        <begin position="199"/>
        <end position="218"/>
    </location>
</feature>
<keyword evidence="2" id="KW-1133">Transmembrane helix</keyword>
<accession>A0A9P9HCA5</accession>
<organism evidence="3 4">
    <name type="scientific">Fusarium solani</name>
    <name type="common">Filamentous fungus</name>
    <dbReference type="NCBI Taxonomy" id="169388"/>
    <lineage>
        <taxon>Eukaryota</taxon>
        <taxon>Fungi</taxon>
        <taxon>Dikarya</taxon>
        <taxon>Ascomycota</taxon>
        <taxon>Pezizomycotina</taxon>
        <taxon>Sordariomycetes</taxon>
        <taxon>Hypocreomycetidae</taxon>
        <taxon>Hypocreales</taxon>
        <taxon>Nectriaceae</taxon>
        <taxon>Fusarium</taxon>
        <taxon>Fusarium solani species complex</taxon>
    </lineage>
</organism>
<evidence type="ECO:0000313" key="4">
    <source>
        <dbReference type="Proteomes" id="UP000736672"/>
    </source>
</evidence>
<dbReference type="EMBL" id="JAGTJS010000010">
    <property type="protein sequence ID" value="KAH7254720.1"/>
    <property type="molecule type" value="Genomic_DNA"/>
</dbReference>
<feature type="transmembrane region" description="Helical" evidence="2">
    <location>
        <begin position="230"/>
        <end position="250"/>
    </location>
</feature>
<feature type="region of interest" description="Disordered" evidence="1">
    <location>
        <begin position="175"/>
        <end position="196"/>
    </location>
</feature>
<comment type="caution">
    <text evidence="3">The sequence shown here is derived from an EMBL/GenBank/DDBJ whole genome shotgun (WGS) entry which is preliminary data.</text>
</comment>
<protein>
    <recommendedName>
        <fullName evidence="5">Alpha-mannosyltransferase alg11p</fullName>
    </recommendedName>
</protein>
<keyword evidence="4" id="KW-1185">Reference proteome</keyword>
<feature type="transmembrane region" description="Helical" evidence="2">
    <location>
        <begin position="49"/>
        <end position="74"/>
    </location>
</feature>
<evidence type="ECO:0000313" key="3">
    <source>
        <dbReference type="EMBL" id="KAH7254720.1"/>
    </source>
</evidence>
<name>A0A9P9HCA5_FUSSL</name>
<gene>
    <name evidence="3" type="ORF">B0J15DRAFT_494792</name>
</gene>
<proteinExistence type="predicted"/>
<feature type="transmembrane region" description="Helical" evidence="2">
    <location>
        <begin position="262"/>
        <end position="281"/>
    </location>
</feature>
<keyword evidence="2" id="KW-0812">Transmembrane</keyword>
<evidence type="ECO:0008006" key="5">
    <source>
        <dbReference type="Google" id="ProtNLM"/>
    </source>
</evidence>
<evidence type="ECO:0000256" key="2">
    <source>
        <dbReference type="SAM" id="Phobius"/>
    </source>
</evidence>
<feature type="transmembrane region" description="Helical" evidence="2">
    <location>
        <begin position="6"/>
        <end position="28"/>
    </location>
</feature>
<feature type="transmembrane region" description="Helical" evidence="2">
    <location>
        <begin position="118"/>
        <end position="137"/>
    </location>
</feature>
<dbReference type="Proteomes" id="UP000736672">
    <property type="component" value="Unassembled WGS sequence"/>
</dbReference>